<evidence type="ECO:0008006" key="4">
    <source>
        <dbReference type="Google" id="ProtNLM"/>
    </source>
</evidence>
<dbReference type="AlphaFoldDB" id="A0A482WSS3"/>
<dbReference type="EMBL" id="QKKF02026599">
    <property type="protein sequence ID" value="RZF36312.1"/>
    <property type="molecule type" value="Genomic_DNA"/>
</dbReference>
<reference evidence="2 3" key="1">
    <citation type="journal article" date="2017" name="Gigascience">
        <title>Genome sequence of the small brown planthopper, Laodelphax striatellus.</title>
        <authorList>
            <person name="Zhu J."/>
            <person name="Jiang F."/>
            <person name="Wang X."/>
            <person name="Yang P."/>
            <person name="Bao Y."/>
            <person name="Zhao W."/>
            <person name="Wang W."/>
            <person name="Lu H."/>
            <person name="Wang Q."/>
            <person name="Cui N."/>
            <person name="Li J."/>
            <person name="Chen X."/>
            <person name="Luo L."/>
            <person name="Yu J."/>
            <person name="Kang L."/>
            <person name="Cui F."/>
        </authorList>
    </citation>
    <scope>NUCLEOTIDE SEQUENCE [LARGE SCALE GENOMIC DNA]</scope>
    <source>
        <strain evidence="2">Lst14</strain>
    </source>
</reference>
<dbReference type="Proteomes" id="UP000291343">
    <property type="component" value="Unassembled WGS sequence"/>
</dbReference>
<dbReference type="OrthoDB" id="409543at2759"/>
<comment type="caution">
    <text evidence="2">The sequence shown here is derived from an EMBL/GenBank/DDBJ whole genome shotgun (WGS) entry which is preliminary data.</text>
</comment>
<organism evidence="2 3">
    <name type="scientific">Laodelphax striatellus</name>
    <name type="common">Small brown planthopper</name>
    <name type="synonym">Delphax striatella</name>
    <dbReference type="NCBI Taxonomy" id="195883"/>
    <lineage>
        <taxon>Eukaryota</taxon>
        <taxon>Metazoa</taxon>
        <taxon>Ecdysozoa</taxon>
        <taxon>Arthropoda</taxon>
        <taxon>Hexapoda</taxon>
        <taxon>Insecta</taxon>
        <taxon>Pterygota</taxon>
        <taxon>Neoptera</taxon>
        <taxon>Paraneoptera</taxon>
        <taxon>Hemiptera</taxon>
        <taxon>Auchenorrhyncha</taxon>
        <taxon>Fulgoroidea</taxon>
        <taxon>Delphacidae</taxon>
        <taxon>Criomorphinae</taxon>
        <taxon>Laodelphax</taxon>
    </lineage>
</organism>
<name>A0A482WSS3_LAOST</name>
<protein>
    <recommendedName>
        <fullName evidence="4">Alpha-1,4-N-acetylglucosaminyltransferase</fullName>
    </recommendedName>
</protein>
<dbReference type="Pfam" id="PF04488">
    <property type="entry name" value="Gly_transf_sug"/>
    <property type="match status" value="1"/>
</dbReference>
<feature type="transmembrane region" description="Helical" evidence="1">
    <location>
        <begin position="7"/>
        <end position="27"/>
    </location>
</feature>
<dbReference type="SUPFAM" id="SSF53448">
    <property type="entry name" value="Nucleotide-diphospho-sugar transferases"/>
    <property type="match status" value="1"/>
</dbReference>
<dbReference type="InterPro" id="IPR007577">
    <property type="entry name" value="GlycoTrfase_DXD_sugar-bd_CS"/>
</dbReference>
<sequence>MTPSHHFLILITIFTITILIFLSNWYVDKLPRQTFQPVSKQPTADCEDFNGFDENFNNNSGAAHGCKIVPNLVHFVHFRRRSFNFGSTVCMLAALRNQRPDRILVHTDVPGFRGRYWGVLMATPGFRERLIVVRRSFPEEIFAQKMTDHRMLHARDITRIRALMEYGGIYLDTDACVVRNLDEFRKFEMVVGWNPNASLSTHVMIAHKGARFLKEYLESYRLAYNPRKTRHDLPTRKILVKSPQLVHRVENLFGNSLLYKKIYLDSFPEWKSYYVIDTRFDQVSGLKKEAESRFGVSSGFSNGFNETTIKQYPVAYREIVASVWNP</sequence>
<gene>
    <name evidence="2" type="ORF">LSTR_LSTR006576</name>
</gene>
<keyword evidence="1" id="KW-1133">Transmembrane helix</keyword>
<dbReference type="InParanoid" id="A0A482WSS3"/>
<evidence type="ECO:0000313" key="2">
    <source>
        <dbReference type="EMBL" id="RZF36312.1"/>
    </source>
</evidence>
<dbReference type="InterPro" id="IPR029044">
    <property type="entry name" value="Nucleotide-diphossugar_trans"/>
</dbReference>
<keyword evidence="1" id="KW-0812">Transmembrane</keyword>
<keyword evidence="3" id="KW-1185">Reference proteome</keyword>
<evidence type="ECO:0000256" key="1">
    <source>
        <dbReference type="SAM" id="Phobius"/>
    </source>
</evidence>
<dbReference type="PANTHER" id="PTHR46830">
    <property type="entry name" value="TRANSFERASE, PUTATIVE-RELATED"/>
    <property type="match status" value="1"/>
</dbReference>
<proteinExistence type="predicted"/>
<accession>A0A482WSS3</accession>
<evidence type="ECO:0000313" key="3">
    <source>
        <dbReference type="Proteomes" id="UP000291343"/>
    </source>
</evidence>
<dbReference type="Gene3D" id="3.90.550.20">
    <property type="match status" value="1"/>
</dbReference>
<keyword evidence="1" id="KW-0472">Membrane</keyword>
<dbReference type="PANTHER" id="PTHR46830:SF1">
    <property type="entry name" value="ALPHA-1,4-N-ACETYLGLUCOSAMINYLTRANSFERASE"/>
    <property type="match status" value="1"/>
</dbReference>